<dbReference type="InterPro" id="IPR000160">
    <property type="entry name" value="GGDEF_dom"/>
</dbReference>
<dbReference type="InterPro" id="IPR043128">
    <property type="entry name" value="Rev_trsase/Diguanyl_cyclase"/>
</dbReference>
<evidence type="ECO:0000256" key="1">
    <source>
        <dbReference type="ARBA" id="ARBA00012528"/>
    </source>
</evidence>
<dbReference type="Pfam" id="PF00990">
    <property type="entry name" value="GGDEF"/>
    <property type="match status" value="1"/>
</dbReference>
<dbReference type="InterPro" id="IPR050469">
    <property type="entry name" value="Diguanylate_Cyclase"/>
</dbReference>
<evidence type="ECO:0000313" key="4">
    <source>
        <dbReference type="EMBL" id="HAN27577.1"/>
    </source>
</evidence>
<dbReference type="EMBL" id="DMND01000106">
    <property type="protein sequence ID" value="HAN27577.1"/>
    <property type="molecule type" value="Genomic_DNA"/>
</dbReference>
<dbReference type="CDD" id="cd01949">
    <property type="entry name" value="GGDEF"/>
    <property type="match status" value="1"/>
</dbReference>
<dbReference type="AlphaFoldDB" id="A0A3C1KLL5"/>
<dbReference type="EC" id="2.7.7.65" evidence="1"/>
<dbReference type="PANTHER" id="PTHR45138:SF9">
    <property type="entry name" value="DIGUANYLATE CYCLASE DGCM-RELATED"/>
    <property type="match status" value="1"/>
</dbReference>
<dbReference type="PANTHER" id="PTHR45138">
    <property type="entry name" value="REGULATORY COMPONENTS OF SENSORY TRANSDUCTION SYSTEM"/>
    <property type="match status" value="1"/>
</dbReference>
<gene>
    <name evidence="4" type="ORF">DCP75_07635</name>
</gene>
<evidence type="ECO:0000259" key="3">
    <source>
        <dbReference type="PROSITE" id="PS50887"/>
    </source>
</evidence>
<comment type="catalytic activity">
    <reaction evidence="2">
        <text>2 GTP = 3',3'-c-di-GMP + 2 diphosphate</text>
        <dbReference type="Rhea" id="RHEA:24898"/>
        <dbReference type="ChEBI" id="CHEBI:33019"/>
        <dbReference type="ChEBI" id="CHEBI:37565"/>
        <dbReference type="ChEBI" id="CHEBI:58805"/>
        <dbReference type="EC" id="2.7.7.65"/>
    </reaction>
</comment>
<evidence type="ECO:0000256" key="2">
    <source>
        <dbReference type="ARBA" id="ARBA00034247"/>
    </source>
</evidence>
<organism evidence="4 5">
    <name type="scientific">Haliea salexigens</name>
    <dbReference type="NCBI Taxonomy" id="287487"/>
    <lineage>
        <taxon>Bacteria</taxon>
        <taxon>Pseudomonadati</taxon>
        <taxon>Pseudomonadota</taxon>
        <taxon>Gammaproteobacteria</taxon>
        <taxon>Cellvibrionales</taxon>
        <taxon>Halieaceae</taxon>
        <taxon>Haliea</taxon>
    </lineage>
</organism>
<dbReference type="SUPFAM" id="SSF55073">
    <property type="entry name" value="Nucleotide cyclase"/>
    <property type="match status" value="1"/>
</dbReference>
<dbReference type="PROSITE" id="PS50887">
    <property type="entry name" value="GGDEF"/>
    <property type="match status" value="1"/>
</dbReference>
<dbReference type="Gene3D" id="3.30.70.270">
    <property type="match status" value="1"/>
</dbReference>
<sequence>MDLHSSIDAMTDRSPFTLVSDRAANLATSPATPLAAPMADIEAAEQMLGLFDTLIGEADQNVLLERFHRWASRCGLADSLGFTAAGDQQELMFGEQRHHRALYQLDIDGKTLGAVTLSRRQRFSETELTLLERALGGLARAVRLAQQLAHAQVTALHDGLTGLLNRRAMDERLSHELLLAKRHGSALSLMIIDIDHFKDINDQLGHLVGDEVLCRLAESFRGCVRESDLLFRLGGDEFAILLPRTGLSGAADVARKIRETVEHVTVGLSTRAGGVLPRLSIG</sequence>
<proteinExistence type="predicted"/>
<dbReference type="NCBIfam" id="TIGR00254">
    <property type="entry name" value="GGDEF"/>
    <property type="match status" value="1"/>
</dbReference>
<name>A0A3C1KLL5_9GAMM</name>
<comment type="caution">
    <text evidence="4">The sequence shown here is derived from an EMBL/GenBank/DDBJ whole genome shotgun (WGS) entry which is preliminary data.</text>
</comment>
<feature type="non-terminal residue" evidence="4">
    <location>
        <position position="282"/>
    </location>
</feature>
<dbReference type="SMART" id="SM00267">
    <property type="entry name" value="GGDEF"/>
    <property type="match status" value="1"/>
</dbReference>
<evidence type="ECO:0000313" key="5">
    <source>
        <dbReference type="Proteomes" id="UP000259273"/>
    </source>
</evidence>
<dbReference type="InterPro" id="IPR029787">
    <property type="entry name" value="Nucleotide_cyclase"/>
</dbReference>
<feature type="domain" description="GGDEF" evidence="3">
    <location>
        <begin position="185"/>
        <end position="282"/>
    </location>
</feature>
<accession>A0A3C1KLL5</accession>
<dbReference type="STRING" id="1121937.GCA_000423125_00680"/>
<dbReference type="Proteomes" id="UP000259273">
    <property type="component" value="Unassembled WGS sequence"/>
</dbReference>
<reference evidence="4 5" key="1">
    <citation type="journal article" date="2018" name="Nat. Biotechnol.">
        <title>A standardized bacterial taxonomy based on genome phylogeny substantially revises the tree of life.</title>
        <authorList>
            <person name="Parks D.H."/>
            <person name="Chuvochina M."/>
            <person name="Waite D.W."/>
            <person name="Rinke C."/>
            <person name="Skarshewski A."/>
            <person name="Chaumeil P.A."/>
            <person name="Hugenholtz P."/>
        </authorList>
    </citation>
    <scope>NUCLEOTIDE SEQUENCE [LARGE SCALE GENOMIC DNA]</scope>
    <source>
        <strain evidence="4">UBA9158</strain>
    </source>
</reference>
<protein>
    <recommendedName>
        <fullName evidence="1">diguanylate cyclase</fullName>
        <ecNumber evidence="1">2.7.7.65</ecNumber>
    </recommendedName>
</protein>
<dbReference type="GO" id="GO:0052621">
    <property type="term" value="F:diguanylate cyclase activity"/>
    <property type="evidence" value="ECO:0007669"/>
    <property type="project" value="UniProtKB-EC"/>
</dbReference>